<keyword evidence="7" id="KW-1185">Reference proteome</keyword>
<dbReference type="Gene3D" id="3.40.50.300">
    <property type="entry name" value="P-loop containing nucleotide triphosphate hydrolases"/>
    <property type="match status" value="1"/>
</dbReference>
<feature type="domain" description="GPI inositol-deacylase winged helix" evidence="4">
    <location>
        <begin position="441"/>
        <end position="518"/>
    </location>
</feature>
<dbReference type="Pfam" id="PF13637">
    <property type="entry name" value="Ank_4"/>
    <property type="match status" value="1"/>
</dbReference>
<dbReference type="AlphaFoldDB" id="A0AAD7GFZ0"/>
<protein>
    <submittedName>
        <fullName evidence="6">Ankyrin repeat-containing domain protein</fullName>
    </submittedName>
</protein>
<dbReference type="SUPFAM" id="SSF48403">
    <property type="entry name" value="Ankyrin repeat"/>
    <property type="match status" value="2"/>
</dbReference>
<feature type="repeat" description="ANK" evidence="3">
    <location>
        <begin position="836"/>
        <end position="868"/>
    </location>
</feature>
<evidence type="ECO:0000256" key="2">
    <source>
        <dbReference type="ARBA" id="ARBA00023043"/>
    </source>
</evidence>
<keyword evidence="2 3" id="KW-0040">ANK repeat</keyword>
<feature type="repeat" description="ANK" evidence="3">
    <location>
        <begin position="740"/>
        <end position="769"/>
    </location>
</feature>
<dbReference type="PROSITE" id="PS50297">
    <property type="entry name" value="ANK_REP_REGION"/>
    <property type="match status" value="7"/>
</dbReference>
<feature type="repeat" description="ANK" evidence="3">
    <location>
        <begin position="976"/>
        <end position="1008"/>
    </location>
</feature>
<dbReference type="Pfam" id="PF00023">
    <property type="entry name" value="Ank"/>
    <property type="match status" value="1"/>
</dbReference>
<dbReference type="InterPro" id="IPR002110">
    <property type="entry name" value="Ankyrin_rpt"/>
</dbReference>
<feature type="repeat" description="ANK" evidence="3">
    <location>
        <begin position="673"/>
        <end position="705"/>
    </location>
</feature>
<feature type="repeat" description="ANK" evidence="3">
    <location>
        <begin position="1043"/>
        <end position="1075"/>
    </location>
</feature>
<dbReference type="InterPro" id="IPR056884">
    <property type="entry name" value="NPHP3-like_N"/>
</dbReference>
<evidence type="ECO:0000259" key="5">
    <source>
        <dbReference type="Pfam" id="PF24883"/>
    </source>
</evidence>
<feature type="repeat" description="ANK" evidence="3">
    <location>
        <begin position="640"/>
        <end position="672"/>
    </location>
</feature>
<evidence type="ECO:0000313" key="6">
    <source>
        <dbReference type="EMBL" id="KAJ7693073.1"/>
    </source>
</evidence>
<proteinExistence type="predicted"/>
<dbReference type="Proteomes" id="UP001221757">
    <property type="component" value="Unassembled WGS sequence"/>
</dbReference>
<reference evidence="6" key="1">
    <citation type="submission" date="2023-03" db="EMBL/GenBank/DDBJ databases">
        <title>Massive genome expansion in bonnet fungi (Mycena s.s.) driven by repeated elements and novel gene families across ecological guilds.</title>
        <authorList>
            <consortium name="Lawrence Berkeley National Laboratory"/>
            <person name="Harder C.B."/>
            <person name="Miyauchi S."/>
            <person name="Viragh M."/>
            <person name="Kuo A."/>
            <person name="Thoen E."/>
            <person name="Andreopoulos B."/>
            <person name="Lu D."/>
            <person name="Skrede I."/>
            <person name="Drula E."/>
            <person name="Henrissat B."/>
            <person name="Morin E."/>
            <person name="Kohler A."/>
            <person name="Barry K."/>
            <person name="LaButti K."/>
            <person name="Morin E."/>
            <person name="Salamov A."/>
            <person name="Lipzen A."/>
            <person name="Mereny Z."/>
            <person name="Hegedus B."/>
            <person name="Baldrian P."/>
            <person name="Stursova M."/>
            <person name="Weitz H."/>
            <person name="Taylor A."/>
            <person name="Grigoriev I.V."/>
            <person name="Nagy L.G."/>
            <person name="Martin F."/>
            <person name="Kauserud H."/>
        </authorList>
    </citation>
    <scope>NUCLEOTIDE SEQUENCE</scope>
    <source>
        <strain evidence="6">CBHHK067</strain>
    </source>
</reference>
<dbReference type="PRINTS" id="PR01415">
    <property type="entry name" value="ANKYRIN"/>
</dbReference>
<feature type="repeat" description="ANK" evidence="3">
    <location>
        <begin position="943"/>
        <end position="975"/>
    </location>
</feature>
<feature type="domain" description="Nephrocystin 3-like N-terminal" evidence="5">
    <location>
        <begin position="170"/>
        <end position="329"/>
    </location>
</feature>
<dbReference type="PANTHER" id="PTHR24198">
    <property type="entry name" value="ANKYRIN REPEAT AND PROTEIN KINASE DOMAIN-CONTAINING PROTEIN"/>
    <property type="match status" value="1"/>
</dbReference>
<feature type="repeat" description="ANK" evidence="3">
    <location>
        <begin position="703"/>
        <end position="735"/>
    </location>
</feature>
<comment type="caution">
    <text evidence="6">The sequence shown here is derived from an EMBL/GenBank/DDBJ whole genome shotgun (WGS) entry which is preliminary data.</text>
</comment>
<dbReference type="Pfam" id="PF12796">
    <property type="entry name" value="Ank_2"/>
    <property type="match status" value="3"/>
</dbReference>
<dbReference type="EMBL" id="JARKIE010000048">
    <property type="protein sequence ID" value="KAJ7693073.1"/>
    <property type="molecule type" value="Genomic_DNA"/>
</dbReference>
<evidence type="ECO:0000256" key="1">
    <source>
        <dbReference type="ARBA" id="ARBA00022737"/>
    </source>
</evidence>
<dbReference type="SUPFAM" id="SSF52540">
    <property type="entry name" value="P-loop containing nucleoside triphosphate hydrolases"/>
    <property type="match status" value="1"/>
</dbReference>
<dbReference type="InterPro" id="IPR027417">
    <property type="entry name" value="P-loop_NTPase"/>
</dbReference>
<dbReference type="Gene3D" id="1.25.40.20">
    <property type="entry name" value="Ankyrin repeat-containing domain"/>
    <property type="match status" value="2"/>
</dbReference>
<sequence length="1088" mass="119349">MAEALGTLASILQLVDTALKAREYFKDFLDAPKEQQKLFSEMEDVRSLFVGLNKRVVGNPSSDAMQQMSGPLDKFKIAMMHFTERLGPVDGFAKRTKQLKWTLWSKKESGGYLEELERIKALLNLWLTMDIWDAGQSSQDKERRQAILDWISPLNFLQRQADVFSALQPGTGEWFLAHPLFQDWESGSGKILFCPGMPGAGKTVLASLVVDHLEGRAQTKNMGLGCIYLNHKETEIQTIPNLLGGLWKQLMLGKPVSKTVHALYDRHLERRTRPRLDEFSKALKSAIAEYSEVYFVIDALDEYPEHQRHLLIKQLGIFGPQINIMMTSRPHIQVDSTFPTLKILEIHASEADLCRYLDMQIQNSKRLSKHIRSRPELQSEILSKIVENCKGMFLLAKLHIESLATMNSVKSARDALQHLPKDLEHTYDEAIDRINHQNEEDKKLGLLALAWVANAKRPLSVPEFRDALAIEPGSSCLDVDNLVDMETILAVCAGLITIDETTSVVRLIHYTVQNYLDSIQSEQFPLAQTTIVSSCLTYLSFKDFDVLPESHSGRLRITHPFLEYAKYCLVHARGSPEQDLQDMIIKFLTQASRWYGFWRDIVPWDTEKASLTPLCISAACNLITIARHLLRAGIFPMLEDFFPSLWIASYHGHIDIVQLLIDVGAEIDGRKEYYENALHAASWNGHVQVLQVLIDHGASVDTPGGYALQAASFNGHGQIVRLLIEKGADVNGPGGQGWGSAIEAASANGHKAVVQLLIEKGADVNVQGGEWANAVQGASFNGHHSVVQMLLESGASGNAQGGFYGNALQGASMNGYVPIVQLLLDHGVDVNMQGGHFGNALQAASMNGHKSLVQVLINHGANVNAHGGRYGTALQAALDESQEQVVKVLLQNGAIPLSHSGSDGHLDNKGDGILLQTASYEGNESAVRLLLNNGTNVNSRGGHYGNALQAASTSGHEQLVRFLIEKGADVNARGGRYGTALQGAASQGHEALVQLLLEKGAEVNGQAGFWGNPLQAAAARGNITVVHILLENGADPRLGQYGQYGSPLQAALARNHHKVAQLLVQNGADDSVTQSYHPHYLSGVGVLE</sequence>
<accession>A0AAD7GFZ0</accession>
<dbReference type="InterPro" id="IPR036770">
    <property type="entry name" value="Ankyrin_rpt-contain_sf"/>
</dbReference>
<dbReference type="Pfam" id="PF24883">
    <property type="entry name" value="NPHP3_N"/>
    <property type="match status" value="1"/>
</dbReference>
<evidence type="ECO:0000259" key="4">
    <source>
        <dbReference type="Pfam" id="PF22939"/>
    </source>
</evidence>
<organism evidence="6 7">
    <name type="scientific">Mycena rosella</name>
    <name type="common">Pink bonnet</name>
    <name type="synonym">Agaricus rosellus</name>
    <dbReference type="NCBI Taxonomy" id="1033263"/>
    <lineage>
        <taxon>Eukaryota</taxon>
        <taxon>Fungi</taxon>
        <taxon>Dikarya</taxon>
        <taxon>Basidiomycota</taxon>
        <taxon>Agaricomycotina</taxon>
        <taxon>Agaricomycetes</taxon>
        <taxon>Agaricomycetidae</taxon>
        <taxon>Agaricales</taxon>
        <taxon>Marasmiineae</taxon>
        <taxon>Mycenaceae</taxon>
        <taxon>Mycena</taxon>
    </lineage>
</organism>
<dbReference type="SMART" id="SM00248">
    <property type="entry name" value="ANK"/>
    <property type="match status" value="14"/>
</dbReference>
<dbReference type="PANTHER" id="PTHR24198:SF165">
    <property type="entry name" value="ANKYRIN REPEAT-CONTAINING PROTEIN-RELATED"/>
    <property type="match status" value="1"/>
</dbReference>
<name>A0AAD7GFZ0_MYCRO</name>
<feature type="repeat" description="ANK" evidence="3">
    <location>
        <begin position="806"/>
        <end position="835"/>
    </location>
</feature>
<dbReference type="PROSITE" id="PS50088">
    <property type="entry name" value="ANK_REPEAT"/>
    <property type="match status" value="10"/>
</dbReference>
<evidence type="ECO:0000256" key="3">
    <source>
        <dbReference type="PROSITE-ProRule" id="PRU00023"/>
    </source>
</evidence>
<dbReference type="Pfam" id="PF22939">
    <property type="entry name" value="WHD_GPIID"/>
    <property type="match status" value="1"/>
</dbReference>
<keyword evidence="1" id="KW-0677">Repeat</keyword>
<feature type="repeat" description="ANK" evidence="3">
    <location>
        <begin position="1012"/>
        <end position="1041"/>
    </location>
</feature>
<dbReference type="InterPro" id="IPR054471">
    <property type="entry name" value="GPIID_WHD"/>
</dbReference>
<evidence type="ECO:0000313" key="7">
    <source>
        <dbReference type="Proteomes" id="UP001221757"/>
    </source>
</evidence>
<gene>
    <name evidence="6" type="ORF">B0H17DRAFT_1010361</name>
</gene>